<dbReference type="InterPro" id="IPR052022">
    <property type="entry name" value="26kDa_periplasmic_antigen"/>
</dbReference>
<dbReference type="PANTHER" id="PTHR34387:SF1">
    <property type="entry name" value="PERIPLASMIC IMMUNOGENIC PROTEIN"/>
    <property type="match status" value="1"/>
</dbReference>
<dbReference type="GO" id="GO:0006974">
    <property type="term" value="P:DNA damage response"/>
    <property type="evidence" value="ECO:0007669"/>
    <property type="project" value="TreeGrafter"/>
</dbReference>
<evidence type="ECO:0000313" key="2">
    <source>
        <dbReference type="Proteomes" id="UP000010472"/>
    </source>
</evidence>
<dbReference type="AlphaFoldDB" id="K9W1A4"/>
<dbReference type="InterPro" id="IPR007497">
    <property type="entry name" value="SIMPL/DUF541"/>
</dbReference>
<dbReference type="STRING" id="1173022.Cri9333_3317"/>
<protein>
    <recommendedName>
        <fullName evidence="3">26 kDa periplasmic immunogenic protein</fullName>
    </recommendedName>
</protein>
<evidence type="ECO:0008006" key="3">
    <source>
        <dbReference type="Google" id="ProtNLM"/>
    </source>
</evidence>
<accession>K9W1A4</accession>
<dbReference type="HOGENOM" id="CLU_080344_0_0_3"/>
<organism evidence="1 2">
    <name type="scientific">Crinalium epipsammum PCC 9333</name>
    <dbReference type="NCBI Taxonomy" id="1173022"/>
    <lineage>
        <taxon>Bacteria</taxon>
        <taxon>Bacillati</taxon>
        <taxon>Cyanobacteriota</taxon>
        <taxon>Cyanophyceae</taxon>
        <taxon>Gomontiellales</taxon>
        <taxon>Gomontiellaceae</taxon>
        <taxon>Crinalium</taxon>
    </lineage>
</organism>
<evidence type="ECO:0000313" key="1">
    <source>
        <dbReference type="EMBL" id="AFZ14148.1"/>
    </source>
</evidence>
<dbReference type="Proteomes" id="UP000010472">
    <property type="component" value="Chromosome"/>
</dbReference>
<keyword evidence="2" id="KW-1185">Reference proteome</keyword>
<dbReference type="Gene3D" id="3.30.70.2970">
    <property type="entry name" value="Protein of unknown function (DUF541), domain 2"/>
    <property type="match status" value="1"/>
</dbReference>
<dbReference type="PANTHER" id="PTHR34387">
    <property type="entry name" value="SLR1258 PROTEIN"/>
    <property type="match status" value="1"/>
</dbReference>
<name>K9W1A4_9CYAN</name>
<reference evidence="1 2" key="1">
    <citation type="submission" date="2012-06" db="EMBL/GenBank/DDBJ databases">
        <title>Finished chromosome of genome of Crinalium epipsammum PCC 9333.</title>
        <authorList>
            <consortium name="US DOE Joint Genome Institute"/>
            <person name="Gugger M."/>
            <person name="Coursin T."/>
            <person name="Rippka R."/>
            <person name="Tandeau De Marsac N."/>
            <person name="Huntemann M."/>
            <person name="Wei C.-L."/>
            <person name="Han J."/>
            <person name="Detter J.C."/>
            <person name="Han C."/>
            <person name="Tapia R."/>
            <person name="Davenport K."/>
            <person name="Daligault H."/>
            <person name="Erkkila T."/>
            <person name="Gu W."/>
            <person name="Munk A.C.C."/>
            <person name="Teshima H."/>
            <person name="Xu Y."/>
            <person name="Chain P."/>
            <person name="Chen A."/>
            <person name="Krypides N."/>
            <person name="Mavromatis K."/>
            <person name="Markowitz V."/>
            <person name="Szeto E."/>
            <person name="Ivanova N."/>
            <person name="Mikhailova N."/>
            <person name="Ovchinnikova G."/>
            <person name="Pagani I."/>
            <person name="Pati A."/>
            <person name="Goodwin L."/>
            <person name="Peters L."/>
            <person name="Pitluck S."/>
            <person name="Woyke T."/>
            <person name="Kerfeld C."/>
        </authorList>
    </citation>
    <scope>NUCLEOTIDE SEQUENCE [LARGE SCALE GENOMIC DNA]</scope>
    <source>
        <strain evidence="1 2">PCC 9333</strain>
    </source>
</reference>
<sequence length="247" mass="26565">MMNKISMSDIKLSSWNRLPAIFLSLGILGLTFAHPAFAQERMLKTITVTGRGVERIPTTKAQVELGVEVSGKTATAAQQEVARRSSAVVELLRSRNVEKLETTGIRLNPSYSYENNVQRLTGYVATNTVSFRLDTQRVGSLLDDAVKAGATRIDGISFVANDSAIEAAQQTALRKATQDAQRQAESVLGALNLTRREIVNIQVNGASPPPPVPMPRLASTLAKSDSSTPVVGGEQQVEGSVTLQISY</sequence>
<dbReference type="eggNOG" id="COG2968">
    <property type="taxonomic scope" value="Bacteria"/>
</dbReference>
<proteinExistence type="predicted"/>
<dbReference type="Pfam" id="PF04402">
    <property type="entry name" value="SIMPL"/>
    <property type="match status" value="1"/>
</dbReference>
<dbReference type="EMBL" id="CP003620">
    <property type="protein sequence ID" value="AFZ14148.1"/>
    <property type="molecule type" value="Genomic_DNA"/>
</dbReference>
<gene>
    <name evidence="1" type="ORF">Cri9333_3317</name>
</gene>
<dbReference type="KEGG" id="cep:Cri9333_3317"/>
<dbReference type="PATRIC" id="fig|1173022.3.peg.3586"/>
<dbReference type="Gene3D" id="3.30.110.170">
    <property type="entry name" value="Protein of unknown function (DUF541), domain 1"/>
    <property type="match status" value="1"/>
</dbReference>